<evidence type="ECO:0000313" key="5">
    <source>
        <dbReference type="EMBL" id="VTQ96438.1"/>
    </source>
</evidence>
<dbReference type="Proteomes" id="UP000308489">
    <property type="component" value="Chromosome 1"/>
</dbReference>
<feature type="transmembrane region" description="Helical" evidence="3">
    <location>
        <begin position="24"/>
        <end position="45"/>
    </location>
</feature>
<feature type="region of interest" description="Disordered" evidence="2">
    <location>
        <begin position="382"/>
        <end position="507"/>
    </location>
</feature>
<dbReference type="EMBL" id="LR590481">
    <property type="protein sequence ID" value="VTQ96438.1"/>
    <property type="molecule type" value="Genomic_DNA"/>
</dbReference>
<dbReference type="KEGG" id="hhw:NCTC503_02721"/>
<proteinExistence type="inferred from homology"/>
<evidence type="ECO:0000313" key="6">
    <source>
        <dbReference type="Proteomes" id="UP000308489"/>
    </source>
</evidence>
<dbReference type="InterPro" id="IPR050922">
    <property type="entry name" value="LytR/CpsA/Psr_CW_biosynth"/>
</dbReference>
<evidence type="ECO:0000256" key="1">
    <source>
        <dbReference type="ARBA" id="ARBA00006068"/>
    </source>
</evidence>
<protein>
    <submittedName>
        <fullName evidence="5">Cell envelope-like transcriptional attenuator</fullName>
    </submittedName>
</protein>
<reference evidence="5 6" key="1">
    <citation type="submission" date="2019-05" db="EMBL/GenBank/DDBJ databases">
        <authorList>
            <consortium name="Pathogen Informatics"/>
        </authorList>
    </citation>
    <scope>NUCLEOTIDE SEQUENCE [LARGE SCALE GENOMIC DNA]</scope>
    <source>
        <strain evidence="5 6">NCTC503</strain>
    </source>
</reference>
<dbReference type="NCBIfam" id="TIGR00350">
    <property type="entry name" value="lytR_cpsA_psr"/>
    <property type="match status" value="1"/>
</dbReference>
<dbReference type="InterPro" id="IPR004474">
    <property type="entry name" value="LytR_CpsA_psr"/>
</dbReference>
<dbReference type="PANTHER" id="PTHR33392">
    <property type="entry name" value="POLYISOPRENYL-TEICHOIC ACID--PEPTIDOGLYCAN TEICHOIC ACID TRANSFERASE TAGU"/>
    <property type="match status" value="1"/>
</dbReference>
<dbReference type="OrthoDB" id="9782542at2"/>
<dbReference type="Gene3D" id="3.40.630.190">
    <property type="entry name" value="LCP protein"/>
    <property type="match status" value="1"/>
</dbReference>
<keyword evidence="3" id="KW-0812">Transmembrane</keyword>
<keyword evidence="6" id="KW-1185">Reference proteome</keyword>
<dbReference type="Pfam" id="PF03816">
    <property type="entry name" value="LytR_cpsA_psr"/>
    <property type="match status" value="1"/>
</dbReference>
<keyword evidence="3" id="KW-0472">Membrane</keyword>
<accession>A0A4U9RX35</accession>
<evidence type="ECO:0000256" key="3">
    <source>
        <dbReference type="SAM" id="Phobius"/>
    </source>
</evidence>
<comment type="similarity">
    <text evidence="1">Belongs to the LytR/CpsA/Psr (LCP) family.</text>
</comment>
<name>A0A4U9RX35_HATHI</name>
<organism evidence="5 6">
    <name type="scientific">Hathewaya histolytica</name>
    <name type="common">Clostridium histolyticum</name>
    <dbReference type="NCBI Taxonomy" id="1498"/>
    <lineage>
        <taxon>Bacteria</taxon>
        <taxon>Bacillati</taxon>
        <taxon>Bacillota</taxon>
        <taxon>Clostridia</taxon>
        <taxon>Eubacteriales</taxon>
        <taxon>Clostridiaceae</taxon>
        <taxon>Hathewaya</taxon>
    </lineage>
</organism>
<dbReference type="PANTHER" id="PTHR33392:SF6">
    <property type="entry name" value="POLYISOPRENYL-TEICHOIC ACID--PEPTIDOGLYCAN TEICHOIC ACID TRANSFERASE TAGU"/>
    <property type="match status" value="1"/>
</dbReference>
<evidence type="ECO:0000259" key="4">
    <source>
        <dbReference type="Pfam" id="PF03816"/>
    </source>
</evidence>
<dbReference type="RefSeq" id="WP_138211184.1">
    <property type="nucleotide sequence ID" value="NZ_CBCRUQ010000007.1"/>
</dbReference>
<dbReference type="AlphaFoldDB" id="A0A4U9RX35"/>
<keyword evidence="3" id="KW-1133">Transmembrane helix</keyword>
<sequence length="507" mass="59263">MDSKRVNIRKLREIERRKKKRKRIFYSVIILILFIIFSICAYAYYMHKKIYAPNIQKSVLPVECEEIKQVPKEEKIDFREVEGVTNILLVGLDARTKEEPTRSDAMVILTIDDVHKTIKLTSLMRDLYTYIPGRGYEKLTHAYAYGKIDLLKETIKSNLNINIDKYAIINFEGFKSLIDELNGVEVDINNKEELKGINDTIDIDIDDNLYINHKKEVPKYVDKTGKQLLNGQQALAFSRLRKVGNGTYDRVRRQREVLTAMMIKMKDAPLIKYPKILNSLIPYITTNLEITELLNLAYTMNKVGIEQDKILQLQIPTNELSIERDLGTAKGWVHLMDKKANIKVLNEFIFDNIKYDKSKYSSKLDIECDNLATEKLRNKEDISKNKTKQTKYNKEGTYSKTNKNKKKIYNKGIKQEDINKKNKNIRDNKEDKEIKYEKDKSRNDKDNSLDHKNKKDTKDTDKNNGKVNEKDLNQRDKDKKLEENKDTNKDGAKDTINKTNEGSRKDR</sequence>
<evidence type="ECO:0000256" key="2">
    <source>
        <dbReference type="SAM" id="MobiDB-lite"/>
    </source>
</evidence>
<feature type="compositionally biased region" description="Basic and acidic residues" evidence="2">
    <location>
        <begin position="413"/>
        <end position="507"/>
    </location>
</feature>
<gene>
    <name evidence="5" type="primary">msrR_2</name>
    <name evidence="5" type="ORF">NCTC503_02721</name>
</gene>
<feature type="domain" description="Cell envelope-related transcriptional attenuator" evidence="4">
    <location>
        <begin position="102"/>
        <end position="266"/>
    </location>
</feature>